<proteinExistence type="predicted"/>
<reference evidence="1" key="2">
    <citation type="journal article" date="2015" name="Data Brief">
        <title>Shoot transcriptome of the giant reed, Arundo donax.</title>
        <authorList>
            <person name="Barrero R.A."/>
            <person name="Guerrero F.D."/>
            <person name="Moolhuijzen P."/>
            <person name="Goolsby J.A."/>
            <person name="Tidwell J."/>
            <person name="Bellgard S.E."/>
            <person name="Bellgard M.I."/>
        </authorList>
    </citation>
    <scope>NUCLEOTIDE SEQUENCE</scope>
    <source>
        <tissue evidence="1">Shoot tissue taken approximately 20 cm above the soil surface</tissue>
    </source>
</reference>
<name>A0A0A9GJT0_ARUDO</name>
<sequence length="19" mass="1904">MGSTPSDPSNRTSGIRGPS</sequence>
<organism evidence="1">
    <name type="scientific">Arundo donax</name>
    <name type="common">Giant reed</name>
    <name type="synonym">Donax arundinaceus</name>
    <dbReference type="NCBI Taxonomy" id="35708"/>
    <lineage>
        <taxon>Eukaryota</taxon>
        <taxon>Viridiplantae</taxon>
        <taxon>Streptophyta</taxon>
        <taxon>Embryophyta</taxon>
        <taxon>Tracheophyta</taxon>
        <taxon>Spermatophyta</taxon>
        <taxon>Magnoliopsida</taxon>
        <taxon>Liliopsida</taxon>
        <taxon>Poales</taxon>
        <taxon>Poaceae</taxon>
        <taxon>PACMAD clade</taxon>
        <taxon>Arundinoideae</taxon>
        <taxon>Arundineae</taxon>
        <taxon>Arundo</taxon>
    </lineage>
</organism>
<protein>
    <submittedName>
        <fullName evidence="1">Uncharacterized protein</fullName>
    </submittedName>
</protein>
<dbReference type="EMBL" id="GBRH01175095">
    <property type="protein sequence ID" value="JAE22801.1"/>
    <property type="molecule type" value="Transcribed_RNA"/>
</dbReference>
<accession>A0A0A9GJT0</accession>
<dbReference type="AlphaFoldDB" id="A0A0A9GJT0"/>
<reference evidence="1" key="1">
    <citation type="submission" date="2014-09" db="EMBL/GenBank/DDBJ databases">
        <authorList>
            <person name="Magalhaes I.L.F."/>
            <person name="Oliveira U."/>
            <person name="Santos F.R."/>
            <person name="Vidigal T.H.D.A."/>
            <person name="Brescovit A.D."/>
            <person name="Santos A.J."/>
        </authorList>
    </citation>
    <scope>NUCLEOTIDE SEQUENCE</scope>
    <source>
        <tissue evidence="1">Shoot tissue taken approximately 20 cm above the soil surface</tissue>
    </source>
</reference>
<evidence type="ECO:0000313" key="1">
    <source>
        <dbReference type="EMBL" id="JAE22801.1"/>
    </source>
</evidence>